<evidence type="ECO:0000256" key="7">
    <source>
        <dbReference type="ARBA" id="ARBA00022801"/>
    </source>
</evidence>
<dbReference type="NCBIfam" id="TIGR01389">
    <property type="entry name" value="recQ"/>
    <property type="match status" value="1"/>
</dbReference>
<dbReference type="GO" id="GO:0016787">
    <property type="term" value="F:hydrolase activity"/>
    <property type="evidence" value="ECO:0007669"/>
    <property type="project" value="UniProtKB-KW"/>
</dbReference>
<dbReference type="FunFam" id="3.40.50.300:FF:000156">
    <property type="entry name" value="ATP-dependent DNA helicase recQ"/>
    <property type="match status" value="1"/>
</dbReference>
<dbReference type="GO" id="GO:0030894">
    <property type="term" value="C:replisome"/>
    <property type="evidence" value="ECO:0007669"/>
    <property type="project" value="TreeGrafter"/>
</dbReference>
<dbReference type="PROSITE" id="PS50967">
    <property type="entry name" value="HRDC"/>
    <property type="match status" value="1"/>
</dbReference>
<accession>A0A4R8DRF1</accession>
<dbReference type="Gene3D" id="1.10.150.80">
    <property type="entry name" value="HRDC domain"/>
    <property type="match status" value="1"/>
</dbReference>
<evidence type="ECO:0000256" key="15">
    <source>
        <dbReference type="ARBA" id="ARBA00034617"/>
    </source>
</evidence>
<feature type="domain" description="HRDC" evidence="18">
    <location>
        <begin position="550"/>
        <end position="630"/>
    </location>
</feature>
<keyword evidence="13" id="KW-0234">DNA repair</keyword>
<dbReference type="InterPro" id="IPR036388">
    <property type="entry name" value="WH-like_DNA-bd_sf"/>
</dbReference>
<feature type="domain" description="Helicase C-terminal" evidence="20">
    <location>
        <begin position="215"/>
        <end position="364"/>
    </location>
</feature>
<dbReference type="Gene3D" id="3.40.50.300">
    <property type="entry name" value="P-loop containing nucleotide triphosphate hydrolases"/>
    <property type="match status" value="2"/>
</dbReference>
<dbReference type="NCBIfam" id="TIGR00614">
    <property type="entry name" value="recQ_fam"/>
    <property type="match status" value="1"/>
</dbReference>
<dbReference type="PROSITE" id="PS51194">
    <property type="entry name" value="HELICASE_CTER"/>
    <property type="match status" value="1"/>
</dbReference>
<evidence type="ECO:0000256" key="1">
    <source>
        <dbReference type="ARBA" id="ARBA00001946"/>
    </source>
</evidence>
<dbReference type="GO" id="GO:0009432">
    <property type="term" value="P:SOS response"/>
    <property type="evidence" value="ECO:0007669"/>
    <property type="project" value="UniProtKB-UniRule"/>
</dbReference>
<dbReference type="Proteomes" id="UP000294498">
    <property type="component" value="Unassembled WGS sequence"/>
</dbReference>
<dbReference type="InterPro" id="IPR011545">
    <property type="entry name" value="DEAD/DEAH_box_helicase_dom"/>
</dbReference>
<dbReference type="AlphaFoldDB" id="A0A4R8DRF1"/>
<evidence type="ECO:0000256" key="2">
    <source>
        <dbReference type="ARBA" id="ARBA00001947"/>
    </source>
</evidence>
<evidence type="ECO:0000256" key="5">
    <source>
        <dbReference type="ARBA" id="ARBA00022741"/>
    </source>
</evidence>
<dbReference type="EC" id="5.6.2.4" evidence="16"/>
<dbReference type="CDD" id="cd17920">
    <property type="entry name" value="DEXHc_RecQ"/>
    <property type="match status" value="1"/>
</dbReference>
<gene>
    <name evidence="21" type="ORF">EDB95_0720</name>
</gene>
<evidence type="ECO:0000256" key="10">
    <source>
        <dbReference type="ARBA" id="ARBA00022840"/>
    </source>
</evidence>
<dbReference type="InterPro" id="IPR002121">
    <property type="entry name" value="HRDC_dom"/>
</dbReference>
<evidence type="ECO:0000256" key="4">
    <source>
        <dbReference type="ARBA" id="ARBA00022723"/>
    </source>
</evidence>
<dbReference type="InterPro" id="IPR044876">
    <property type="entry name" value="HRDC_dom_sf"/>
</dbReference>
<keyword evidence="11" id="KW-0238">DNA-binding</keyword>
<dbReference type="EMBL" id="SODV01000001">
    <property type="protein sequence ID" value="TDW99710.1"/>
    <property type="molecule type" value="Genomic_DNA"/>
</dbReference>
<dbReference type="Pfam" id="PF16124">
    <property type="entry name" value="RecQ_Zn_bind"/>
    <property type="match status" value="1"/>
</dbReference>
<keyword evidence="7" id="KW-0378">Hydrolase</keyword>
<reference evidence="21 22" key="1">
    <citation type="submission" date="2019-03" db="EMBL/GenBank/DDBJ databases">
        <title>Genomic Encyclopedia of Type Strains, Phase IV (KMG-IV): sequencing the most valuable type-strain genomes for metagenomic binning, comparative biology and taxonomic classification.</title>
        <authorList>
            <person name="Goeker M."/>
        </authorList>
    </citation>
    <scope>NUCLEOTIDE SEQUENCE [LARGE SCALE GENOMIC DNA]</scope>
    <source>
        <strain evidence="21 22">DSM 100059</strain>
    </source>
</reference>
<dbReference type="GO" id="GO:0043590">
    <property type="term" value="C:bacterial nucleoid"/>
    <property type="evidence" value="ECO:0007669"/>
    <property type="project" value="TreeGrafter"/>
</dbReference>
<dbReference type="SUPFAM" id="SSF47819">
    <property type="entry name" value="HRDC-like"/>
    <property type="match status" value="1"/>
</dbReference>
<dbReference type="InterPro" id="IPR010997">
    <property type="entry name" value="HRDC-like_sf"/>
</dbReference>
<dbReference type="Pfam" id="PF09382">
    <property type="entry name" value="RQC"/>
    <property type="match status" value="1"/>
</dbReference>
<dbReference type="InterPro" id="IPR004589">
    <property type="entry name" value="DNA_helicase_ATP-dep_RecQ"/>
</dbReference>
<dbReference type="PANTHER" id="PTHR13710">
    <property type="entry name" value="DNA HELICASE RECQ FAMILY MEMBER"/>
    <property type="match status" value="1"/>
</dbReference>
<protein>
    <recommendedName>
        <fullName evidence="16">DNA helicase RecQ</fullName>
        <ecNumber evidence="16">5.6.2.4</ecNumber>
    </recommendedName>
</protein>
<evidence type="ECO:0000259" key="18">
    <source>
        <dbReference type="PROSITE" id="PS50967"/>
    </source>
</evidence>
<keyword evidence="14" id="KW-0413">Isomerase</keyword>
<dbReference type="GO" id="GO:0005737">
    <property type="term" value="C:cytoplasm"/>
    <property type="evidence" value="ECO:0007669"/>
    <property type="project" value="TreeGrafter"/>
</dbReference>
<dbReference type="SMART" id="SM00490">
    <property type="entry name" value="HELICc"/>
    <property type="match status" value="1"/>
</dbReference>
<evidence type="ECO:0000256" key="12">
    <source>
        <dbReference type="ARBA" id="ARBA00023172"/>
    </source>
</evidence>
<dbReference type="GO" id="GO:0046872">
    <property type="term" value="F:metal ion binding"/>
    <property type="evidence" value="ECO:0007669"/>
    <property type="project" value="UniProtKB-KW"/>
</dbReference>
<keyword evidence="10" id="KW-0067">ATP-binding</keyword>
<dbReference type="SMART" id="SM00341">
    <property type="entry name" value="HRDC"/>
    <property type="match status" value="1"/>
</dbReference>
<dbReference type="GO" id="GO:0006281">
    <property type="term" value="P:DNA repair"/>
    <property type="evidence" value="ECO:0007669"/>
    <property type="project" value="UniProtKB-KW"/>
</dbReference>
<evidence type="ECO:0000256" key="6">
    <source>
        <dbReference type="ARBA" id="ARBA00022763"/>
    </source>
</evidence>
<dbReference type="SUPFAM" id="SSF52540">
    <property type="entry name" value="P-loop containing nucleoside triphosphate hydrolases"/>
    <property type="match status" value="2"/>
</dbReference>
<comment type="cofactor">
    <cofactor evidence="2">
        <name>Zn(2+)</name>
        <dbReference type="ChEBI" id="CHEBI:29105"/>
    </cofactor>
</comment>
<comment type="caution">
    <text evidence="21">The sequence shown here is derived from an EMBL/GenBank/DDBJ whole genome shotgun (WGS) entry which is preliminary data.</text>
</comment>
<dbReference type="SMART" id="SM00956">
    <property type="entry name" value="RQC"/>
    <property type="match status" value="1"/>
</dbReference>
<dbReference type="FunFam" id="3.40.50.300:FF:000296">
    <property type="entry name" value="ATP-dependent DNA helicase RecQ"/>
    <property type="match status" value="1"/>
</dbReference>
<dbReference type="Pfam" id="PF00270">
    <property type="entry name" value="DEAD"/>
    <property type="match status" value="1"/>
</dbReference>
<dbReference type="CDD" id="cd18794">
    <property type="entry name" value="SF2_C_RecQ"/>
    <property type="match status" value="1"/>
</dbReference>
<comment type="catalytic activity">
    <reaction evidence="15">
        <text>Couples ATP hydrolysis with the unwinding of duplex DNA by translocating in the 3'-5' direction.</text>
        <dbReference type="EC" id="5.6.2.4"/>
    </reaction>
</comment>
<evidence type="ECO:0000256" key="3">
    <source>
        <dbReference type="ARBA" id="ARBA00005446"/>
    </source>
</evidence>
<keyword evidence="5" id="KW-0547">Nucleotide-binding</keyword>
<dbReference type="Pfam" id="PF00570">
    <property type="entry name" value="HRDC"/>
    <property type="match status" value="1"/>
</dbReference>
<keyword evidence="9" id="KW-0862">Zinc</keyword>
<dbReference type="InterPro" id="IPR006293">
    <property type="entry name" value="DNA_helicase_ATP-dep_RecQ_bac"/>
</dbReference>
<proteinExistence type="inferred from homology"/>
<dbReference type="RefSeq" id="WP_133990643.1">
    <property type="nucleotide sequence ID" value="NZ_SODV01000001.1"/>
</dbReference>
<dbReference type="InterPro" id="IPR032284">
    <property type="entry name" value="RecQ_Zn-bd"/>
</dbReference>
<dbReference type="GO" id="GO:0009378">
    <property type="term" value="F:four-way junction helicase activity"/>
    <property type="evidence" value="ECO:0007669"/>
    <property type="project" value="TreeGrafter"/>
</dbReference>
<evidence type="ECO:0000256" key="11">
    <source>
        <dbReference type="ARBA" id="ARBA00023125"/>
    </source>
</evidence>
<dbReference type="InterPro" id="IPR014001">
    <property type="entry name" value="Helicase_ATP-bd"/>
</dbReference>
<dbReference type="GO" id="GO:0006260">
    <property type="term" value="P:DNA replication"/>
    <property type="evidence" value="ECO:0007669"/>
    <property type="project" value="InterPro"/>
</dbReference>
<keyword evidence="22" id="KW-1185">Reference proteome</keyword>
<keyword evidence="8 21" id="KW-0347">Helicase</keyword>
<evidence type="ECO:0000256" key="14">
    <source>
        <dbReference type="ARBA" id="ARBA00023235"/>
    </source>
</evidence>
<dbReference type="PANTHER" id="PTHR13710:SF105">
    <property type="entry name" value="ATP-DEPENDENT DNA HELICASE Q1"/>
    <property type="match status" value="1"/>
</dbReference>
<organism evidence="21 22">
    <name type="scientific">Dinghuibacter silviterrae</name>
    <dbReference type="NCBI Taxonomy" id="1539049"/>
    <lineage>
        <taxon>Bacteria</taxon>
        <taxon>Pseudomonadati</taxon>
        <taxon>Bacteroidota</taxon>
        <taxon>Chitinophagia</taxon>
        <taxon>Chitinophagales</taxon>
        <taxon>Chitinophagaceae</taxon>
        <taxon>Dinghuibacter</taxon>
    </lineage>
</organism>
<evidence type="ECO:0000259" key="20">
    <source>
        <dbReference type="PROSITE" id="PS51194"/>
    </source>
</evidence>
<feature type="domain" description="Helicase ATP-binding" evidence="19">
    <location>
        <begin position="25"/>
        <end position="194"/>
    </location>
</feature>
<evidence type="ECO:0000256" key="8">
    <source>
        <dbReference type="ARBA" id="ARBA00022806"/>
    </source>
</evidence>
<evidence type="ECO:0000259" key="19">
    <source>
        <dbReference type="PROSITE" id="PS51192"/>
    </source>
</evidence>
<dbReference type="OrthoDB" id="9763310at2"/>
<dbReference type="PROSITE" id="PS51192">
    <property type="entry name" value="HELICASE_ATP_BIND_1"/>
    <property type="match status" value="1"/>
</dbReference>
<dbReference type="GO" id="GO:0006310">
    <property type="term" value="P:DNA recombination"/>
    <property type="evidence" value="ECO:0007669"/>
    <property type="project" value="UniProtKB-UniRule"/>
</dbReference>
<comment type="cofactor">
    <cofactor evidence="1">
        <name>Mg(2+)</name>
        <dbReference type="ChEBI" id="CHEBI:18420"/>
    </cofactor>
</comment>
<comment type="similarity">
    <text evidence="3">Belongs to the helicase family. RecQ subfamily.</text>
</comment>
<keyword evidence="4" id="KW-0479">Metal-binding</keyword>
<dbReference type="Gene3D" id="1.10.10.10">
    <property type="entry name" value="Winged helix-like DNA-binding domain superfamily/Winged helix DNA-binding domain"/>
    <property type="match status" value="1"/>
</dbReference>
<dbReference type="Pfam" id="PF00271">
    <property type="entry name" value="Helicase_C"/>
    <property type="match status" value="1"/>
</dbReference>
<keyword evidence="12" id="KW-0233">DNA recombination</keyword>
<dbReference type="GO" id="GO:0005524">
    <property type="term" value="F:ATP binding"/>
    <property type="evidence" value="ECO:0007669"/>
    <property type="project" value="UniProtKB-KW"/>
</dbReference>
<dbReference type="InterPro" id="IPR018982">
    <property type="entry name" value="RQC_domain"/>
</dbReference>
<keyword evidence="6" id="KW-0227">DNA damage</keyword>
<dbReference type="SMART" id="SM00487">
    <property type="entry name" value="DEXDc"/>
    <property type="match status" value="1"/>
</dbReference>
<sequence length="640" mass="70752">MEDILGLLRHHFGYTGFRHNQQDIIEHILSGKDTVALMPTGGGKSLCYQIPALALDGVAVVVSPLIALMKDQVDALRQYDIPSAYLNSSLSAYEQRLVFDQLRAGSLKLLYVAPERLVGEGAFLDVLAGLRVSLFAIDEAHCISQWGHDFRPEYLALGQLKQRFPQVPLVALTATADARTKTDIISGLGLTDYRLFENSFNRPNIHYKVLPKKNYLPQLLSYLSAHQEDAGIIYCLSRAGTEELATTLTTSGFPAAAYHAGLDSSIRASRQNAFLRDETRIIVATVAFGMGINKSNVRFVVHADLPKNLEGYYQETGRAGRDGLPSEAVLFYSAGDVVKLRRMIQVEGNEAQTKILDDKLRKMADYCETQGCRRQFLLAYFGESFTAPCDSCDVCQDNRPRVDATELAQKALSAVSRLQERFGFGYVIDFLRGSSTTRAVHQTLRTYGVGKDLSKEAWRKVLKELIQQGYLRQTEGEYPVLVLTPESDRVLRGKVTVMMAEALAPESAAGAGRTGDRGTTGHGGARGRSAAWAGSPEGGDPSVPDVGEPPDRDEDLFQELRKLRREFAQAENMPPYIIFSDTTLNELATFFPQTPQDLERINGFGAVKLRKYGEAFLQCVVDYCASTGTQGRMYLKPRKG</sequence>
<dbReference type="GO" id="GO:0043138">
    <property type="term" value="F:3'-5' DNA helicase activity"/>
    <property type="evidence" value="ECO:0007669"/>
    <property type="project" value="UniProtKB-EC"/>
</dbReference>
<dbReference type="GO" id="GO:0003677">
    <property type="term" value="F:DNA binding"/>
    <property type="evidence" value="ECO:0007669"/>
    <property type="project" value="UniProtKB-KW"/>
</dbReference>
<dbReference type="InterPro" id="IPR001650">
    <property type="entry name" value="Helicase_C-like"/>
</dbReference>
<dbReference type="InterPro" id="IPR027417">
    <property type="entry name" value="P-loop_NTPase"/>
</dbReference>
<evidence type="ECO:0000256" key="9">
    <source>
        <dbReference type="ARBA" id="ARBA00022833"/>
    </source>
</evidence>
<evidence type="ECO:0000313" key="22">
    <source>
        <dbReference type="Proteomes" id="UP000294498"/>
    </source>
</evidence>
<evidence type="ECO:0000256" key="17">
    <source>
        <dbReference type="SAM" id="MobiDB-lite"/>
    </source>
</evidence>
<name>A0A4R8DRF1_9BACT</name>
<evidence type="ECO:0000313" key="21">
    <source>
        <dbReference type="EMBL" id="TDW99710.1"/>
    </source>
</evidence>
<evidence type="ECO:0000256" key="13">
    <source>
        <dbReference type="ARBA" id="ARBA00023204"/>
    </source>
</evidence>
<evidence type="ECO:0000256" key="16">
    <source>
        <dbReference type="NCBIfam" id="TIGR01389"/>
    </source>
</evidence>
<feature type="region of interest" description="Disordered" evidence="17">
    <location>
        <begin position="506"/>
        <end position="553"/>
    </location>
</feature>